<feature type="region of interest" description="Disordered" evidence="1">
    <location>
        <begin position="67"/>
        <end position="95"/>
    </location>
</feature>
<dbReference type="Proteomes" id="UP000287033">
    <property type="component" value="Unassembled WGS sequence"/>
</dbReference>
<accession>A0A401TCF0</accession>
<evidence type="ECO:0000313" key="3">
    <source>
        <dbReference type="Proteomes" id="UP000287033"/>
    </source>
</evidence>
<organism evidence="2 3">
    <name type="scientific">Chiloscyllium punctatum</name>
    <name type="common">Brownbanded bambooshark</name>
    <name type="synonym">Hemiscyllium punctatum</name>
    <dbReference type="NCBI Taxonomy" id="137246"/>
    <lineage>
        <taxon>Eukaryota</taxon>
        <taxon>Metazoa</taxon>
        <taxon>Chordata</taxon>
        <taxon>Craniata</taxon>
        <taxon>Vertebrata</taxon>
        <taxon>Chondrichthyes</taxon>
        <taxon>Elasmobranchii</taxon>
        <taxon>Galeomorphii</taxon>
        <taxon>Galeoidea</taxon>
        <taxon>Orectolobiformes</taxon>
        <taxon>Hemiscylliidae</taxon>
        <taxon>Chiloscyllium</taxon>
    </lineage>
</organism>
<evidence type="ECO:0008006" key="4">
    <source>
        <dbReference type="Google" id="ProtNLM"/>
    </source>
</evidence>
<gene>
    <name evidence="2" type="ORF">chiPu_0024255</name>
</gene>
<name>A0A401TCF0_CHIPU</name>
<protein>
    <recommendedName>
        <fullName evidence="4">C2H2-type domain-containing protein</fullName>
    </recommendedName>
</protein>
<keyword evidence="3" id="KW-1185">Reference proteome</keyword>
<dbReference type="AlphaFoldDB" id="A0A401TCF0"/>
<comment type="caution">
    <text evidence="2">The sequence shown here is derived from an EMBL/GenBank/DDBJ whole genome shotgun (WGS) entry which is preliminary data.</text>
</comment>
<evidence type="ECO:0000256" key="1">
    <source>
        <dbReference type="SAM" id="MobiDB-lite"/>
    </source>
</evidence>
<dbReference type="EMBL" id="BEZZ01035824">
    <property type="protein sequence ID" value="GCC40340.1"/>
    <property type="molecule type" value="Genomic_DNA"/>
</dbReference>
<reference evidence="2 3" key="1">
    <citation type="journal article" date="2018" name="Nat. Ecol. Evol.">
        <title>Shark genomes provide insights into elasmobranch evolution and the origin of vertebrates.</title>
        <authorList>
            <person name="Hara Y"/>
            <person name="Yamaguchi K"/>
            <person name="Onimaru K"/>
            <person name="Kadota M"/>
            <person name="Koyanagi M"/>
            <person name="Keeley SD"/>
            <person name="Tatsumi K"/>
            <person name="Tanaka K"/>
            <person name="Motone F"/>
            <person name="Kageyama Y"/>
            <person name="Nozu R"/>
            <person name="Adachi N"/>
            <person name="Nishimura O"/>
            <person name="Nakagawa R"/>
            <person name="Tanegashima C"/>
            <person name="Kiyatake I"/>
            <person name="Matsumoto R"/>
            <person name="Murakumo K"/>
            <person name="Nishida K"/>
            <person name="Terakita A"/>
            <person name="Kuratani S"/>
            <person name="Sato K"/>
            <person name="Hyodo S Kuraku.S."/>
        </authorList>
    </citation>
    <scope>NUCLEOTIDE SEQUENCE [LARGE SCALE GENOMIC DNA]</scope>
</reference>
<sequence length="95" mass="10308">MLRTEDLPVTSSGRPECGDRRELEKLYICSGCGLAFTPSSEQPAHKCMRPEAYQQQEEQRHHLLYPAPEEDEDEEGGGGAGSVPGQPFVCGGCGL</sequence>
<feature type="non-terminal residue" evidence="2">
    <location>
        <position position="95"/>
    </location>
</feature>
<proteinExistence type="predicted"/>
<evidence type="ECO:0000313" key="2">
    <source>
        <dbReference type="EMBL" id="GCC40340.1"/>
    </source>
</evidence>